<dbReference type="NCBIfam" id="TIGR04057">
    <property type="entry name" value="SusC_RagA_signa"/>
    <property type="match status" value="1"/>
</dbReference>
<name>A0A7M4D232_9BACT</name>
<dbReference type="PROSITE" id="PS52016">
    <property type="entry name" value="TONB_DEPENDENT_REC_3"/>
    <property type="match status" value="1"/>
</dbReference>
<dbReference type="Proteomes" id="UP000462449">
    <property type="component" value="Unassembled WGS sequence"/>
</dbReference>
<comment type="caution">
    <text evidence="3">The sequence shown here is derived from an EMBL/GenBank/DDBJ whole genome shotgun (WGS) entry which is preliminary data.</text>
</comment>
<accession>A0A7M4D232</accession>
<dbReference type="GO" id="GO:0009279">
    <property type="term" value="C:cell outer membrane"/>
    <property type="evidence" value="ECO:0007669"/>
    <property type="project" value="UniProtKB-SubCell"/>
</dbReference>
<dbReference type="EMBL" id="WOTW01000003">
    <property type="protein sequence ID" value="MUP36711.1"/>
    <property type="molecule type" value="Genomic_DNA"/>
</dbReference>
<proteinExistence type="inferred from homology"/>
<dbReference type="Pfam" id="PF13715">
    <property type="entry name" value="CarbopepD_reg_2"/>
    <property type="match status" value="1"/>
</dbReference>
<reference evidence="4 5" key="1">
    <citation type="submission" date="2019-11" db="EMBL/GenBank/DDBJ databases">
        <title>Draft genome sequence of Labilibaculum sp. strain SYP isolated from Black Sea.</title>
        <authorList>
            <person name="Yadav S."/>
            <person name="Villanueva L."/>
        </authorList>
    </citation>
    <scope>NUCLEOTIDE SEQUENCE [LARGE SCALE GENOMIC DNA]</scope>
    <source>
        <strain evidence="4 5">44</strain>
    </source>
</reference>
<dbReference type="InterPro" id="IPR039426">
    <property type="entry name" value="TonB-dep_rcpt-like"/>
</dbReference>
<keyword evidence="1" id="KW-0812">Transmembrane</keyword>
<evidence type="ECO:0000259" key="2">
    <source>
        <dbReference type="Pfam" id="PF07715"/>
    </source>
</evidence>
<dbReference type="InterPro" id="IPR012910">
    <property type="entry name" value="Plug_dom"/>
</dbReference>
<gene>
    <name evidence="4" type="ORF">DWB62_002665</name>
    <name evidence="3" type="ORF">GNY23_02665</name>
</gene>
<keyword evidence="1" id="KW-1134">Transmembrane beta strand</keyword>
<evidence type="ECO:0000313" key="4">
    <source>
        <dbReference type="EMBL" id="MVB05916.1"/>
    </source>
</evidence>
<dbReference type="InterPro" id="IPR037066">
    <property type="entry name" value="Plug_dom_sf"/>
</dbReference>
<dbReference type="FunFam" id="2.170.130.10:FF:000003">
    <property type="entry name" value="SusC/RagA family TonB-linked outer membrane protein"/>
    <property type="match status" value="1"/>
</dbReference>
<feature type="domain" description="TonB-dependent receptor plug" evidence="2">
    <location>
        <begin position="136"/>
        <end position="242"/>
    </location>
</feature>
<comment type="subcellular location">
    <subcellularLocation>
        <location evidence="1">Cell outer membrane</location>
        <topology evidence="1">Multi-pass membrane protein</topology>
    </subcellularLocation>
</comment>
<dbReference type="NCBIfam" id="TIGR04056">
    <property type="entry name" value="OMP_RagA_SusC"/>
    <property type="match status" value="1"/>
</dbReference>
<dbReference type="OrthoDB" id="9768177at2"/>
<keyword evidence="1" id="KW-0472">Membrane</keyword>
<sequence length="1048" mass="117926">MERTMYLFIQNLSLFNMLRIKLQKYFLLLVVFVFSSTHVFSQNLREIRGTIVCEQEPIAGATIMVKGNLNYATISDFNGCFVLKIPQETPVIVVSFIGMERQEVNVAGKAEFNLILVPEVSVLSEIMVVGYGKQKKESVVGSISQTKGETLERTGGVTSVGAALTGNLPGVITVSSSGTPGEEDPTIYIRGQSTWNESSPLILVDGIERQMSSVDISSVESISVLKDASATAVFGVKGANGVILITTKRGKEGKAEIRVNLSATVKIPSKLPEKYDSYDALKLRNEIIEREVALYPDSWADYTPQSILNKYRNQSDQTERERYVNVDWEDELVKDFAMSYKANVSASGGTKTVKYFTSVDYLSEGDILKHFDNNKSYSPGYGFDRINVRSNLDFDLTNTTVFSANLAGSYAVKQDVYRQDDWEFRIWEAIYTSAPDSYLPYYPDGSWGYYQPEPLEAFNSAAILANNGVRKKTTATITTDFTLKQDLSMLLKGLSAKGTLSFDNKFKTVGGVDDGGGVQSKWVDASTGEVYYSNYFGTNQFNWVPSRWSTRGDEVYTNSWGGSEDYRKLFYQLQMDYAKKFGKHDVTMMGLFSRDKYATGSEFEHFREDWVFRATYNYASKYFVELNGAYNGSEKFGPDYRFAFFPSGAVGWMLSEENFMKGVGFLDMLKLRASYGEVGSDNTWVRFLYDTQWAYGGDANLGNSPGSTSQYTWWKEDRIGNPDMHWEKVAKTNIGADFAFFNGLVAGSVDVFKDHRTDVLLDGGNRAVPSYFGGTPSYGNLGEVDVKGYEIEVRLNKVLKNGMRVWGNFSMSHAKDKVIFADDELLLDDYQRTAGKQIGQTRSIINDGYYNTWDEVYGSTVENAYDAEKLPGNYQLVDYNSDGIIDDFDRVPYGYPDRPQNTYSGTVGLEWKGFSIMAQFYGVNNTNRSVYFNNFGGRTNKAYELGSWWTSENTNADFAMPRWSSHVYSRGTTDIYDGSYIRLKNAEVAYEFNKTVTSKLGIGSLRVFINGNNLWMWTNMPDDREGRNNSNSAYPTMKRINLGLNITL</sequence>
<dbReference type="SUPFAM" id="SSF56935">
    <property type="entry name" value="Porins"/>
    <property type="match status" value="1"/>
</dbReference>
<comment type="similarity">
    <text evidence="1">Belongs to the TonB-dependent receptor family.</text>
</comment>
<dbReference type="SUPFAM" id="SSF49464">
    <property type="entry name" value="Carboxypeptidase regulatory domain-like"/>
    <property type="match status" value="1"/>
</dbReference>
<protein>
    <submittedName>
        <fullName evidence="3">SusC/RagA family TonB-linked outer membrane protein</fullName>
    </submittedName>
</protein>
<evidence type="ECO:0000313" key="3">
    <source>
        <dbReference type="EMBL" id="MUP36711.1"/>
    </source>
</evidence>
<reference evidence="3 6" key="2">
    <citation type="submission" date="2019-12" db="EMBL/GenBank/DDBJ databases">
        <title>Draft genome sequence of Labilibaculum sp. strain 44 isolated from deep waters of Black Sea.</title>
        <authorList>
            <person name="Yadav S."/>
            <person name="Villanueva L."/>
        </authorList>
    </citation>
    <scope>NUCLEOTIDE SEQUENCE [LARGE SCALE GENOMIC DNA]</scope>
    <source>
        <strain evidence="3 6">44</strain>
    </source>
</reference>
<dbReference type="Pfam" id="PF07715">
    <property type="entry name" value="Plug"/>
    <property type="match status" value="1"/>
</dbReference>
<dbReference type="Proteomes" id="UP000285951">
    <property type="component" value="Unassembled WGS sequence"/>
</dbReference>
<dbReference type="InterPro" id="IPR023997">
    <property type="entry name" value="TonB-dep_OMP_SusC/RagA_CS"/>
</dbReference>
<keyword evidence="1" id="KW-0813">Transport</keyword>
<evidence type="ECO:0000256" key="1">
    <source>
        <dbReference type="PROSITE-ProRule" id="PRU01360"/>
    </source>
</evidence>
<dbReference type="InterPro" id="IPR023996">
    <property type="entry name" value="TonB-dep_OMP_SusC/RagA"/>
</dbReference>
<dbReference type="AlphaFoldDB" id="A0A7M4D232"/>
<keyword evidence="5" id="KW-1185">Reference proteome</keyword>
<keyword evidence="1" id="KW-0998">Cell outer membrane</keyword>
<dbReference type="InterPro" id="IPR008969">
    <property type="entry name" value="CarboxyPept-like_regulatory"/>
</dbReference>
<evidence type="ECO:0000313" key="6">
    <source>
        <dbReference type="Proteomes" id="UP000462449"/>
    </source>
</evidence>
<dbReference type="Gene3D" id="2.170.130.10">
    <property type="entry name" value="TonB-dependent receptor, plug domain"/>
    <property type="match status" value="1"/>
</dbReference>
<organism evidence="3 6">
    <name type="scientific">Labilibaculum euxinus</name>
    <dbReference type="NCBI Taxonomy" id="2686357"/>
    <lineage>
        <taxon>Bacteria</taxon>
        <taxon>Pseudomonadati</taxon>
        <taxon>Bacteroidota</taxon>
        <taxon>Bacteroidia</taxon>
        <taxon>Marinilabiliales</taxon>
        <taxon>Marinifilaceae</taxon>
        <taxon>Labilibaculum</taxon>
    </lineage>
</organism>
<evidence type="ECO:0000313" key="5">
    <source>
        <dbReference type="Proteomes" id="UP000285951"/>
    </source>
</evidence>
<dbReference type="EMBL" id="QTZN02000003">
    <property type="protein sequence ID" value="MVB05916.1"/>
    <property type="molecule type" value="Genomic_DNA"/>
</dbReference>